<dbReference type="GO" id="GO:0005524">
    <property type="term" value="F:ATP binding"/>
    <property type="evidence" value="ECO:0007669"/>
    <property type="project" value="InterPro"/>
</dbReference>
<comment type="caution">
    <text evidence="4">The sequence shown here is derived from an EMBL/GenBank/DDBJ whole genome shotgun (WGS) entry which is preliminary data.</text>
</comment>
<dbReference type="InterPro" id="IPR051286">
    <property type="entry name" value="JAK"/>
</dbReference>
<dbReference type="PROSITE" id="PS50057">
    <property type="entry name" value="FERM_3"/>
    <property type="match status" value="1"/>
</dbReference>
<dbReference type="GO" id="GO:0030154">
    <property type="term" value="P:cell differentiation"/>
    <property type="evidence" value="ECO:0007669"/>
    <property type="project" value="TreeGrafter"/>
</dbReference>
<dbReference type="Proteomes" id="UP000596742">
    <property type="component" value="Unassembled WGS sequence"/>
</dbReference>
<reference evidence="4" key="1">
    <citation type="submission" date="2018-11" db="EMBL/GenBank/DDBJ databases">
        <authorList>
            <person name="Alioto T."/>
            <person name="Alioto T."/>
        </authorList>
    </citation>
    <scope>NUCLEOTIDE SEQUENCE</scope>
</reference>
<keyword evidence="4" id="KW-0808">Transferase</keyword>
<evidence type="ECO:0000256" key="1">
    <source>
        <dbReference type="ARBA" id="ARBA00022999"/>
    </source>
</evidence>
<sequence>MGNHHSRLRQSGTIYMRGIGNDQYQSVNIKLHGIKTDNYNVPTEDFSLPVQDLCYKLLQDRYPAETIGPAAIHLFGLACFDQDRKTCTWLNPKKSLSDSMKDGFRGLNNLYLRIRFLPVKSQLQGHIIQSLCYDKDLCPNHVNYLIHYLFFQVKNDFVSDRLNTFYGELVQSSKARGNAVLDLLIMSRLYGLDSPENVFDHIDHEKNSNCCCYFGKMNGIDSSLNHVLPSRERNNCWKDYKLEKNMKATLTEYSKENRAATTVDLMVHYIQELMMDVRERYISKRAEMEGKVEITVNTQNGFGVFIREQSDRSVPSLFCAIDELQSIDIHHDNYMMADKKTGNNNMNKSWTVRVHRTNGTPLMLIFDTVETAESFISGLDGYYRVIHNYHHLLCDQVAPHSLKQLANLKCHGPISEKLAVEKLKKSDHEFFIVKQDIHRQDKFAIVYTNEGQIRTKYFFREDDKFFLEGDTSQSYNTTRELFKALSESGILSKTPIIVRPKNECCEVLKNLFVNPSDTPNTEDEDSGVIAKKKQPLVYMQGDIMTDEKLGNGYFTEVYKGRVRGSDKFIASLQMGICRQLGFEDNRFFVGMQGLCLTSPSQVVEEYAQYGSLAKFFDMRKPFTLQHFIYIAIQLAEALLYMDEKNLHHGSICCKNVMVFKYDAGDIFIKLADSGMLNIYNKLPIGHVLNTKRLPWVAPELFKDMSKMTISGDVYAFSTTLWECATLGRSPLEVQPLKDFNLDSDKIQEFYLSGKTIDFPEDLITKGDEGRSRATIHLITQL</sequence>
<dbReference type="EC" id="2.7.10.2" evidence="4"/>
<dbReference type="GO" id="GO:0005126">
    <property type="term" value="F:cytokine receptor binding"/>
    <property type="evidence" value="ECO:0007669"/>
    <property type="project" value="TreeGrafter"/>
</dbReference>
<dbReference type="EMBL" id="UYJE01007055">
    <property type="protein sequence ID" value="VDI51448.1"/>
    <property type="molecule type" value="Genomic_DNA"/>
</dbReference>
<dbReference type="PANTHER" id="PTHR45807">
    <property type="entry name" value="TYROSINE-PROTEIN KINASE HOPSCOTCH"/>
    <property type="match status" value="1"/>
</dbReference>
<evidence type="ECO:0000259" key="2">
    <source>
        <dbReference type="PROSITE" id="PS50011"/>
    </source>
</evidence>
<dbReference type="OrthoDB" id="6109907at2759"/>
<dbReference type="Gene3D" id="1.10.510.10">
    <property type="entry name" value="Transferase(Phosphotransferase) domain 1"/>
    <property type="match status" value="1"/>
</dbReference>
<dbReference type="AlphaFoldDB" id="A0A8B6FNL6"/>
<proteinExistence type="predicted"/>
<protein>
    <submittedName>
        <fullName evidence="4">Janus kinase 2</fullName>
        <ecNumber evidence="4">2.7.10.2</ecNumber>
    </submittedName>
</protein>
<dbReference type="InterPro" id="IPR000299">
    <property type="entry name" value="FERM_domain"/>
</dbReference>
<dbReference type="InterPro" id="IPR001245">
    <property type="entry name" value="Ser-Thr/Tyr_kinase_cat_dom"/>
</dbReference>
<dbReference type="GO" id="GO:0007259">
    <property type="term" value="P:cell surface receptor signaling pathway via JAK-STAT"/>
    <property type="evidence" value="ECO:0007669"/>
    <property type="project" value="TreeGrafter"/>
</dbReference>
<evidence type="ECO:0000313" key="4">
    <source>
        <dbReference type="EMBL" id="VDI51448.1"/>
    </source>
</evidence>
<gene>
    <name evidence="4" type="ORF">MGAL_10B036548</name>
</gene>
<dbReference type="InterPro" id="IPR011009">
    <property type="entry name" value="Kinase-like_dom_sf"/>
</dbReference>
<accession>A0A8B6FNL6</accession>
<keyword evidence="4" id="KW-0418">Kinase</keyword>
<dbReference type="InterPro" id="IPR000719">
    <property type="entry name" value="Prot_kinase_dom"/>
</dbReference>
<evidence type="ECO:0000259" key="3">
    <source>
        <dbReference type="PROSITE" id="PS50057"/>
    </source>
</evidence>
<dbReference type="InterPro" id="IPR036860">
    <property type="entry name" value="SH2_dom_sf"/>
</dbReference>
<evidence type="ECO:0000313" key="5">
    <source>
        <dbReference type="Proteomes" id="UP000596742"/>
    </source>
</evidence>
<dbReference type="SUPFAM" id="SSF56112">
    <property type="entry name" value="Protein kinase-like (PK-like)"/>
    <property type="match status" value="1"/>
</dbReference>
<dbReference type="Pfam" id="PF07714">
    <property type="entry name" value="PK_Tyr_Ser-Thr"/>
    <property type="match status" value="1"/>
</dbReference>
<dbReference type="GO" id="GO:0019221">
    <property type="term" value="P:cytokine-mediated signaling pathway"/>
    <property type="evidence" value="ECO:0007669"/>
    <property type="project" value="TreeGrafter"/>
</dbReference>
<name>A0A8B6FNL6_MYTGA</name>
<organism evidence="4 5">
    <name type="scientific">Mytilus galloprovincialis</name>
    <name type="common">Mediterranean mussel</name>
    <dbReference type="NCBI Taxonomy" id="29158"/>
    <lineage>
        <taxon>Eukaryota</taxon>
        <taxon>Metazoa</taxon>
        <taxon>Spiralia</taxon>
        <taxon>Lophotrochozoa</taxon>
        <taxon>Mollusca</taxon>
        <taxon>Bivalvia</taxon>
        <taxon>Autobranchia</taxon>
        <taxon>Pteriomorphia</taxon>
        <taxon>Mytilida</taxon>
        <taxon>Mytiloidea</taxon>
        <taxon>Mytilidae</taxon>
        <taxon>Mytilinae</taxon>
        <taxon>Mytilus</taxon>
    </lineage>
</organism>
<feature type="domain" description="Protein kinase" evidence="2">
    <location>
        <begin position="543"/>
        <end position="781"/>
    </location>
</feature>
<dbReference type="GO" id="GO:0035556">
    <property type="term" value="P:intracellular signal transduction"/>
    <property type="evidence" value="ECO:0007669"/>
    <property type="project" value="TreeGrafter"/>
</dbReference>
<dbReference type="GO" id="GO:0004715">
    <property type="term" value="F:non-membrane spanning protein tyrosine kinase activity"/>
    <property type="evidence" value="ECO:0007669"/>
    <property type="project" value="UniProtKB-EC"/>
</dbReference>
<dbReference type="PROSITE" id="PS50011">
    <property type="entry name" value="PROTEIN_KINASE_DOM"/>
    <property type="match status" value="1"/>
</dbReference>
<dbReference type="SUPFAM" id="SSF55550">
    <property type="entry name" value="SH2 domain"/>
    <property type="match status" value="1"/>
</dbReference>
<keyword evidence="1" id="KW-0727">SH2 domain</keyword>
<keyword evidence="5" id="KW-1185">Reference proteome</keyword>
<dbReference type="PANTHER" id="PTHR45807:SF7">
    <property type="entry name" value="TYROSINE-PROTEIN KINASE HOPSCOTCH"/>
    <property type="match status" value="1"/>
</dbReference>
<dbReference type="GO" id="GO:0005829">
    <property type="term" value="C:cytosol"/>
    <property type="evidence" value="ECO:0007669"/>
    <property type="project" value="TreeGrafter"/>
</dbReference>
<feature type="domain" description="FERM" evidence="3">
    <location>
        <begin position="27"/>
        <end position="390"/>
    </location>
</feature>